<accession>A0A854C0Q0</accession>
<organism evidence="7 8">
    <name type="scientific">Phocaeicola plebeius</name>
    <dbReference type="NCBI Taxonomy" id="310297"/>
    <lineage>
        <taxon>Bacteria</taxon>
        <taxon>Pseudomonadati</taxon>
        <taxon>Bacteroidota</taxon>
        <taxon>Bacteroidia</taxon>
        <taxon>Bacteroidales</taxon>
        <taxon>Bacteroidaceae</taxon>
        <taxon>Phocaeicola</taxon>
    </lineage>
</organism>
<dbReference type="InterPro" id="IPR015890">
    <property type="entry name" value="Chorismate_C"/>
</dbReference>
<reference evidence="7 8" key="1">
    <citation type="journal article" date="2016" name="Nat. Biotechnol.">
        <title>Measurement of bacterial replication rates in microbial communities.</title>
        <authorList>
            <person name="Brown C.T."/>
            <person name="Olm M.R."/>
            <person name="Thomas B.C."/>
            <person name="Banfield J.F."/>
        </authorList>
    </citation>
    <scope>NUCLEOTIDE SEQUENCE [LARGE SCALE GENOMIC DNA]</scope>
    <source>
        <strain evidence="7">45_130</strain>
    </source>
</reference>
<dbReference type="EMBL" id="MNQR01000019">
    <property type="protein sequence ID" value="OKZ10528.1"/>
    <property type="molecule type" value="Genomic_DNA"/>
</dbReference>
<evidence type="ECO:0000313" key="7">
    <source>
        <dbReference type="EMBL" id="OKZ10528.1"/>
    </source>
</evidence>
<evidence type="ECO:0000256" key="5">
    <source>
        <dbReference type="ARBA" id="ARBA00041564"/>
    </source>
</evidence>
<sequence>MTEDLRERIGRAEAFAAFRMPFDNEFTVVMQRGIGAFVSDSVAELAGRRGFVMVPFSLGRKWPVVMVRPDDVVRTHVPDAWGESMLSSGLCSDSGRKVYEQAFEAFHGAVSCGEFDKLVLSRHCERHLEGGNLLDSFIKACHMYPRMMVYLCRTAEGGVWFGCTPEILLSGRRSHYSTVALAGTMSVPESDTRTVEWSTKNVEEQRIVADYIRQKLHGYADVIEEEGPYTSRAGHLIHLKTVFHFTPAKTGFIPSLVEELYPTPAVCGLPKEKAKRFIEENEGYDRGYYAGIVGMLDETGDTELYVNLRCARIDGRVAHLYAGGGILPTSELEQEWTETEEKLKTIGNVFR</sequence>
<comment type="similarity">
    <text evidence="2">Belongs to the isochorismate synthase family.</text>
</comment>
<dbReference type="NCBIfam" id="TIGR00543">
    <property type="entry name" value="isochor_syn"/>
    <property type="match status" value="1"/>
</dbReference>
<keyword evidence="4" id="KW-0413">Isomerase</keyword>
<evidence type="ECO:0000259" key="6">
    <source>
        <dbReference type="Pfam" id="PF00425"/>
    </source>
</evidence>
<evidence type="ECO:0000256" key="1">
    <source>
        <dbReference type="ARBA" id="ARBA00000799"/>
    </source>
</evidence>
<evidence type="ECO:0000313" key="8">
    <source>
        <dbReference type="Proteomes" id="UP000186685"/>
    </source>
</evidence>
<dbReference type="GO" id="GO:0008909">
    <property type="term" value="F:isochorismate synthase activity"/>
    <property type="evidence" value="ECO:0007669"/>
    <property type="project" value="UniProtKB-EC"/>
</dbReference>
<dbReference type="PANTHER" id="PTHR42839">
    <property type="entry name" value="ISOCHORISMATE SYNTHASE ENTC"/>
    <property type="match status" value="1"/>
</dbReference>
<protein>
    <recommendedName>
        <fullName evidence="3">isochorismate synthase</fullName>
        <ecNumber evidence="3">5.4.4.2</ecNumber>
    </recommendedName>
    <alternativeName>
        <fullName evidence="5">Isochorismate mutase</fullName>
    </alternativeName>
</protein>
<feature type="domain" description="Chorismate-utilising enzyme C-terminal" evidence="6">
    <location>
        <begin position="97"/>
        <end position="342"/>
    </location>
</feature>
<dbReference type="InterPro" id="IPR005801">
    <property type="entry name" value="ADC_synthase"/>
</dbReference>
<dbReference type="AlphaFoldDB" id="A0A854C0Q0"/>
<evidence type="ECO:0000256" key="3">
    <source>
        <dbReference type="ARBA" id="ARBA00012824"/>
    </source>
</evidence>
<name>A0A854C0Q0_9BACT</name>
<dbReference type="Proteomes" id="UP000186685">
    <property type="component" value="Unassembled WGS sequence"/>
</dbReference>
<comment type="caution">
    <text evidence="7">The sequence shown here is derived from an EMBL/GenBank/DDBJ whole genome shotgun (WGS) entry which is preliminary data.</text>
</comment>
<evidence type="ECO:0000256" key="2">
    <source>
        <dbReference type="ARBA" id="ARBA00005297"/>
    </source>
</evidence>
<evidence type="ECO:0000256" key="4">
    <source>
        <dbReference type="ARBA" id="ARBA00023235"/>
    </source>
</evidence>
<dbReference type="PANTHER" id="PTHR42839:SF2">
    <property type="entry name" value="ISOCHORISMATE SYNTHASE ENTC"/>
    <property type="match status" value="1"/>
</dbReference>
<comment type="catalytic activity">
    <reaction evidence="1">
        <text>chorismate = isochorismate</text>
        <dbReference type="Rhea" id="RHEA:18985"/>
        <dbReference type="ChEBI" id="CHEBI:29748"/>
        <dbReference type="ChEBI" id="CHEBI:29780"/>
        <dbReference type="EC" id="5.4.4.2"/>
    </reaction>
</comment>
<dbReference type="Gene3D" id="3.60.120.10">
    <property type="entry name" value="Anthranilate synthase"/>
    <property type="match status" value="1"/>
</dbReference>
<dbReference type="InterPro" id="IPR004561">
    <property type="entry name" value="IsoChor_synthase"/>
</dbReference>
<gene>
    <name evidence="7" type="ORF">BHV76_06525</name>
</gene>
<dbReference type="SUPFAM" id="SSF56322">
    <property type="entry name" value="ADC synthase"/>
    <property type="match status" value="1"/>
</dbReference>
<dbReference type="Pfam" id="PF00425">
    <property type="entry name" value="Chorismate_bind"/>
    <property type="match status" value="1"/>
</dbReference>
<dbReference type="EC" id="5.4.4.2" evidence="3"/>
<proteinExistence type="inferred from homology"/>